<feature type="domain" description="O-methyltransferase dimerisation" evidence="6">
    <location>
        <begin position="12"/>
        <end position="86"/>
    </location>
</feature>
<dbReference type="GO" id="GO:0032259">
    <property type="term" value="P:methylation"/>
    <property type="evidence" value="ECO:0007669"/>
    <property type="project" value="UniProtKB-KW"/>
</dbReference>
<evidence type="ECO:0000256" key="2">
    <source>
        <dbReference type="ARBA" id="ARBA00022679"/>
    </source>
</evidence>
<evidence type="ECO:0000259" key="5">
    <source>
        <dbReference type="Pfam" id="PF00891"/>
    </source>
</evidence>
<dbReference type="PIRSF" id="PIRSF005739">
    <property type="entry name" value="O-mtase"/>
    <property type="match status" value="1"/>
</dbReference>
<dbReference type="PANTHER" id="PTHR43712:SF2">
    <property type="entry name" value="O-METHYLTRANSFERASE CICE"/>
    <property type="match status" value="1"/>
</dbReference>
<dbReference type="EMBL" id="BAABJO010000005">
    <property type="protein sequence ID" value="GAA5115785.1"/>
    <property type="molecule type" value="Genomic_DNA"/>
</dbReference>
<gene>
    <name evidence="7" type="ORF">GCM10023320_15060</name>
</gene>
<proteinExistence type="predicted"/>
<keyword evidence="2" id="KW-0808">Transferase</keyword>
<reference evidence="8" key="1">
    <citation type="journal article" date="2019" name="Int. J. Syst. Evol. Microbiol.">
        <title>The Global Catalogue of Microorganisms (GCM) 10K type strain sequencing project: providing services to taxonomists for standard genome sequencing and annotation.</title>
        <authorList>
            <consortium name="The Broad Institute Genomics Platform"/>
            <consortium name="The Broad Institute Genome Sequencing Center for Infectious Disease"/>
            <person name="Wu L."/>
            <person name="Ma J."/>
        </authorList>
    </citation>
    <scope>NUCLEOTIDE SEQUENCE [LARGE SCALE GENOMIC DNA]</scope>
    <source>
        <strain evidence="8">JCM 18302</strain>
    </source>
</reference>
<dbReference type="Pfam" id="PF08100">
    <property type="entry name" value="Dimerisation"/>
    <property type="match status" value="1"/>
</dbReference>
<dbReference type="SUPFAM" id="SSF46785">
    <property type="entry name" value="Winged helix' DNA-binding domain"/>
    <property type="match status" value="1"/>
</dbReference>
<keyword evidence="1 7" id="KW-0489">Methyltransferase</keyword>
<evidence type="ECO:0000256" key="4">
    <source>
        <dbReference type="SAM" id="MobiDB-lite"/>
    </source>
</evidence>
<feature type="compositionally biased region" description="Basic and acidic residues" evidence="4">
    <location>
        <begin position="328"/>
        <end position="337"/>
    </location>
</feature>
<dbReference type="PROSITE" id="PS51683">
    <property type="entry name" value="SAM_OMT_II"/>
    <property type="match status" value="1"/>
</dbReference>
<dbReference type="InterPro" id="IPR036390">
    <property type="entry name" value="WH_DNA-bd_sf"/>
</dbReference>
<protein>
    <submittedName>
        <fullName evidence="7">Methyltransferase</fullName>
    </submittedName>
</protein>
<evidence type="ECO:0000256" key="1">
    <source>
        <dbReference type="ARBA" id="ARBA00022603"/>
    </source>
</evidence>
<accession>A0ABP9NFN0</accession>
<keyword evidence="3" id="KW-0949">S-adenosyl-L-methionine</keyword>
<dbReference type="Gene3D" id="1.10.287.1350">
    <property type="match status" value="1"/>
</dbReference>
<dbReference type="InterPro" id="IPR001077">
    <property type="entry name" value="COMT_C"/>
</dbReference>
<dbReference type="Gene3D" id="1.10.10.10">
    <property type="entry name" value="Winged helix-like DNA-binding domain superfamily/Winged helix DNA-binding domain"/>
    <property type="match status" value="1"/>
</dbReference>
<evidence type="ECO:0000313" key="8">
    <source>
        <dbReference type="Proteomes" id="UP001500804"/>
    </source>
</evidence>
<dbReference type="PANTHER" id="PTHR43712">
    <property type="entry name" value="PUTATIVE (AFU_ORTHOLOGUE AFUA_4G14580)-RELATED"/>
    <property type="match status" value="1"/>
</dbReference>
<dbReference type="Proteomes" id="UP001500804">
    <property type="component" value="Unassembled WGS sequence"/>
</dbReference>
<dbReference type="SUPFAM" id="SSF53335">
    <property type="entry name" value="S-adenosyl-L-methionine-dependent methyltransferases"/>
    <property type="match status" value="1"/>
</dbReference>
<dbReference type="InterPro" id="IPR029063">
    <property type="entry name" value="SAM-dependent_MTases_sf"/>
</dbReference>
<dbReference type="Gene3D" id="3.40.50.150">
    <property type="entry name" value="Vaccinia Virus protein VP39"/>
    <property type="match status" value="1"/>
</dbReference>
<name>A0ABP9NFN0_9PSEU</name>
<feature type="region of interest" description="Disordered" evidence="4">
    <location>
        <begin position="326"/>
        <end position="346"/>
    </location>
</feature>
<evidence type="ECO:0000259" key="6">
    <source>
        <dbReference type="Pfam" id="PF08100"/>
    </source>
</evidence>
<feature type="domain" description="O-methyltransferase C-terminal" evidence="5">
    <location>
        <begin position="112"/>
        <end position="306"/>
    </location>
</feature>
<dbReference type="GO" id="GO:0008168">
    <property type="term" value="F:methyltransferase activity"/>
    <property type="evidence" value="ECO:0007669"/>
    <property type="project" value="UniProtKB-KW"/>
</dbReference>
<dbReference type="Pfam" id="PF00891">
    <property type="entry name" value="Methyltransf_2"/>
    <property type="match status" value="1"/>
</dbReference>
<evidence type="ECO:0000313" key="7">
    <source>
        <dbReference type="EMBL" id="GAA5115785.1"/>
    </source>
</evidence>
<evidence type="ECO:0000256" key="3">
    <source>
        <dbReference type="ARBA" id="ARBA00022691"/>
    </source>
</evidence>
<comment type="caution">
    <text evidence="7">The sequence shown here is derived from an EMBL/GenBank/DDBJ whole genome shotgun (WGS) entry which is preliminary data.</text>
</comment>
<dbReference type="InterPro" id="IPR012967">
    <property type="entry name" value="COMT_dimerisation"/>
</dbReference>
<sequence length="346" mass="36595">MGMTSAASRLARLADGYVVTQLLWVAAELRIADALADGPRSAKELATQVGADPDVLRRVLRGLAAEEVLDDLPGDRFGLTATGELLRDGVEGSQRGAVLARGGLYYGALAGLLDAVRDGGVPFELVHGRTFFQHLDIHPAESARFQSSMAVRAAREAAAVVEAYDFRRFRTLVDVGGGTGVLLAEILRAAPPVSGVLFDRPEVVRGSQLPHVGGDFFAEVPAGAEAYVLSRVIHDWPGAEAVAILRTVRRAIPDSGTLLLVEAVLPARASDDPAAVRMDVHMLTLLGGQERTADEFAALLAAAGFRLDRVMPTGPRSGVHVLVARPAEVPRHSDRPRSRAASGGES</sequence>
<dbReference type="InterPro" id="IPR016461">
    <property type="entry name" value="COMT-like"/>
</dbReference>
<keyword evidence="8" id="KW-1185">Reference proteome</keyword>
<organism evidence="7 8">
    <name type="scientific">Pseudonocardia adelaidensis</name>
    <dbReference type="NCBI Taxonomy" id="648754"/>
    <lineage>
        <taxon>Bacteria</taxon>
        <taxon>Bacillati</taxon>
        <taxon>Actinomycetota</taxon>
        <taxon>Actinomycetes</taxon>
        <taxon>Pseudonocardiales</taxon>
        <taxon>Pseudonocardiaceae</taxon>
        <taxon>Pseudonocardia</taxon>
    </lineage>
</organism>
<dbReference type="InterPro" id="IPR036388">
    <property type="entry name" value="WH-like_DNA-bd_sf"/>
</dbReference>